<dbReference type="EMBL" id="BSXT01006832">
    <property type="protein sequence ID" value="GMF63150.1"/>
    <property type="molecule type" value="Genomic_DNA"/>
</dbReference>
<feature type="region of interest" description="Disordered" evidence="1">
    <location>
        <begin position="61"/>
        <end position="87"/>
    </location>
</feature>
<protein>
    <submittedName>
        <fullName evidence="2">Unnamed protein product</fullName>
    </submittedName>
</protein>
<gene>
    <name evidence="2" type="ORF">Pfra01_002757400</name>
</gene>
<evidence type="ECO:0000313" key="3">
    <source>
        <dbReference type="Proteomes" id="UP001165121"/>
    </source>
</evidence>
<dbReference type="OrthoDB" id="123609at2759"/>
<organism evidence="2 3">
    <name type="scientific">Phytophthora fragariaefolia</name>
    <dbReference type="NCBI Taxonomy" id="1490495"/>
    <lineage>
        <taxon>Eukaryota</taxon>
        <taxon>Sar</taxon>
        <taxon>Stramenopiles</taxon>
        <taxon>Oomycota</taxon>
        <taxon>Peronosporomycetes</taxon>
        <taxon>Peronosporales</taxon>
        <taxon>Peronosporaceae</taxon>
        <taxon>Phytophthora</taxon>
    </lineage>
</organism>
<keyword evidence="3" id="KW-1185">Reference proteome</keyword>
<evidence type="ECO:0000256" key="1">
    <source>
        <dbReference type="SAM" id="MobiDB-lite"/>
    </source>
</evidence>
<name>A0A9W6YBY6_9STRA</name>
<sequence>MRHSAGTVFSDKLLSIFRQAIEHGSLGLQRMQLDELGDSDLRRGQTPGRMGHASFYGEAPQPLFQEHRPPPMQPTQQDSPKVPMPPGQQQQALARMVFGYPNHNHAKLSIRAFDGRETYEGLGSGFEQWGLMFIVQMDMAERACGFKWPEEVKLSKLAQHLTGKAGRFFRELVCGRHCVHTSSTLSCR</sequence>
<dbReference type="AlphaFoldDB" id="A0A9W6YBY6"/>
<dbReference type="Proteomes" id="UP001165121">
    <property type="component" value="Unassembled WGS sequence"/>
</dbReference>
<comment type="caution">
    <text evidence="2">The sequence shown here is derived from an EMBL/GenBank/DDBJ whole genome shotgun (WGS) entry which is preliminary data.</text>
</comment>
<evidence type="ECO:0000313" key="2">
    <source>
        <dbReference type="EMBL" id="GMF63150.1"/>
    </source>
</evidence>
<accession>A0A9W6YBY6</accession>
<reference evidence="2" key="1">
    <citation type="submission" date="2023-04" db="EMBL/GenBank/DDBJ databases">
        <title>Phytophthora fragariaefolia NBRC 109709.</title>
        <authorList>
            <person name="Ichikawa N."/>
            <person name="Sato H."/>
            <person name="Tonouchi N."/>
        </authorList>
    </citation>
    <scope>NUCLEOTIDE SEQUENCE</scope>
    <source>
        <strain evidence="2">NBRC 109709</strain>
    </source>
</reference>
<proteinExistence type="predicted"/>